<proteinExistence type="predicted"/>
<dbReference type="Proteomes" id="UP000596049">
    <property type="component" value="Chromosome"/>
</dbReference>
<dbReference type="InterPro" id="IPR002104">
    <property type="entry name" value="Integrase_catalytic"/>
</dbReference>
<evidence type="ECO:0000313" key="4">
    <source>
        <dbReference type="Proteomes" id="UP000596049"/>
    </source>
</evidence>
<evidence type="ECO:0000256" key="1">
    <source>
        <dbReference type="ARBA" id="ARBA00023172"/>
    </source>
</evidence>
<protein>
    <submittedName>
        <fullName evidence="3">Tyrosine-type recombinase/integrase</fullName>
    </submittedName>
</protein>
<organism evidence="3 4">
    <name type="scientific">Lysinibacillus agricola</name>
    <dbReference type="NCBI Taxonomy" id="2590012"/>
    <lineage>
        <taxon>Bacteria</taxon>
        <taxon>Bacillati</taxon>
        <taxon>Bacillota</taxon>
        <taxon>Bacilli</taxon>
        <taxon>Bacillales</taxon>
        <taxon>Bacillaceae</taxon>
        <taxon>Lysinibacillus</taxon>
    </lineage>
</organism>
<dbReference type="InterPro" id="IPR013762">
    <property type="entry name" value="Integrase-like_cat_sf"/>
</dbReference>
<gene>
    <name evidence="3" type="ORF">FJQ98_19700</name>
</gene>
<dbReference type="EMBL" id="CP067341">
    <property type="protein sequence ID" value="QQP15036.1"/>
    <property type="molecule type" value="Genomic_DNA"/>
</dbReference>
<keyword evidence="4" id="KW-1185">Reference proteome</keyword>
<evidence type="ECO:0000313" key="3">
    <source>
        <dbReference type="EMBL" id="QQP15036.1"/>
    </source>
</evidence>
<dbReference type="Gene3D" id="1.10.443.10">
    <property type="entry name" value="Intergrase catalytic core"/>
    <property type="match status" value="1"/>
</dbReference>
<evidence type="ECO:0000259" key="2">
    <source>
        <dbReference type="Pfam" id="PF00589"/>
    </source>
</evidence>
<dbReference type="SUPFAM" id="SSF56349">
    <property type="entry name" value="DNA breaking-rejoining enzymes"/>
    <property type="match status" value="1"/>
</dbReference>
<name>A0ABX7AZ32_9BACI</name>
<feature type="domain" description="Tyr recombinase" evidence="2">
    <location>
        <begin position="5"/>
        <end position="38"/>
    </location>
</feature>
<accession>A0ABX7AZ32</accession>
<dbReference type="InterPro" id="IPR011010">
    <property type="entry name" value="DNA_brk_join_enz"/>
</dbReference>
<dbReference type="Pfam" id="PF00589">
    <property type="entry name" value="Phage_integrase"/>
    <property type="match status" value="1"/>
</dbReference>
<sequence length="40" mass="4725">MVEDHHFNYHSLRHTHAPMLIESGQSIKAVQIRIGHSRYQ</sequence>
<reference evidence="3 4" key="1">
    <citation type="submission" date="2020-01" db="EMBL/GenBank/DDBJ databases">
        <authorList>
            <person name="Liu G."/>
            <person name="Liu B."/>
        </authorList>
    </citation>
    <scope>NUCLEOTIDE SEQUENCE [LARGE SCALE GENOMIC DNA]</scope>
    <source>
        <strain evidence="3 4">FJAT-51161</strain>
    </source>
</reference>
<keyword evidence="1" id="KW-0233">DNA recombination</keyword>